<keyword evidence="3" id="KW-1185">Reference proteome</keyword>
<evidence type="ECO:0000313" key="2">
    <source>
        <dbReference type="EMBL" id="TNN68212.1"/>
    </source>
</evidence>
<dbReference type="Proteomes" id="UP000314294">
    <property type="component" value="Unassembled WGS sequence"/>
</dbReference>
<feature type="compositionally biased region" description="Basic and acidic residues" evidence="1">
    <location>
        <begin position="38"/>
        <end position="54"/>
    </location>
</feature>
<protein>
    <submittedName>
        <fullName evidence="2">Small proline-rich protein 3</fullName>
    </submittedName>
</protein>
<dbReference type="EMBL" id="SRLO01000193">
    <property type="protein sequence ID" value="TNN68212.1"/>
    <property type="molecule type" value="Genomic_DNA"/>
</dbReference>
<comment type="caution">
    <text evidence="2">The sequence shown here is derived from an EMBL/GenBank/DDBJ whole genome shotgun (WGS) entry which is preliminary data.</text>
</comment>
<evidence type="ECO:0000256" key="1">
    <source>
        <dbReference type="SAM" id="MobiDB-lite"/>
    </source>
</evidence>
<sequence>MIFNRQDVTASRERACLCSLPTCLKAARRRETATSLTRDGHHAGLQGEEEHTERQTQATPLGPRLQSVSTGTSTTKGKGKEFRRSRKGVQKEQESRQTWSHRDVLLIKGTADKFPLASCLSLPPASSFSLPPASYLSLPPASYLSLPPASCFSLPPASYLSLPPASYLSLPLASYLSLPPASSFSLPPASWFSLPPASCLSLPPASYLSLPPASYLSLPPASCFSLPPASYLSLPPASYLSLPPASCLSLPPASYLSPVSFVLPFSCSAPGGDRGASGLSGSTWKHRIKVIKK</sequence>
<name>A0A4Z2HTL6_9TELE</name>
<proteinExistence type="predicted"/>
<evidence type="ECO:0000313" key="3">
    <source>
        <dbReference type="Proteomes" id="UP000314294"/>
    </source>
</evidence>
<accession>A0A4Z2HTL6</accession>
<reference evidence="2 3" key="1">
    <citation type="submission" date="2019-03" db="EMBL/GenBank/DDBJ databases">
        <title>First draft genome of Liparis tanakae, snailfish: a comprehensive survey of snailfish specific genes.</title>
        <authorList>
            <person name="Kim W."/>
            <person name="Song I."/>
            <person name="Jeong J.-H."/>
            <person name="Kim D."/>
            <person name="Kim S."/>
            <person name="Ryu S."/>
            <person name="Song J.Y."/>
            <person name="Lee S.K."/>
        </authorList>
    </citation>
    <scope>NUCLEOTIDE SEQUENCE [LARGE SCALE GENOMIC DNA]</scope>
    <source>
        <tissue evidence="2">Muscle</tissue>
    </source>
</reference>
<dbReference type="AlphaFoldDB" id="A0A4Z2HTL6"/>
<gene>
    <name evidence="2" type="primary">SPRR3_1</name>
    <name evidence="2" type="ORF">EYF80_021534</name>
</gene>
<organism evidence="2 3">
    <name type="scientific">Liparis tanakae</name>
    <name type="common">Tanaka's snailfish</name>
    <dbReference type="NCBI Taxonomy" id="230148"/>
    <lineage>
        <taxon>Eukaryota</taxon>
        <taxon>Metazoa</taxon>
        <taxon>Chordata</taxon>
        <taxon>Craniata</taxon>
        <taxon>Vertebrata</taxon>
        <taxon>Euteleostomi</taxon>
        <taxon>Actinopterygii</taxon>
        <taxon>Neopterygii</taxon>
        <taxon>Teleostei</taxon>
        <taxon>Neoteleostei</taxon>
        <taxon>Acanthomorphata</taxon>
        <taxon>Eupercaria</taxon>
        <taxon>Perciformes</taxon>
        <taxon>Cottioidei</taxon>
        <taxon>Cottales</taxon>
        <taxon>Liparidae</taxon>
        <taxon>Liparis</taxon>
    </lineage>
</organism>
<feature type="region of interest" description="Disordered" evidence="1">
    <location>
        <begin position="34"/>
        <end position="96"/>
    </location>
</feature>
<feature type="compositionally biased region" description="Low complexity" evidence="1">
    <location>
        <begin position="67"/>
        <end position="76"/>
    </location>
</feature>